<feature type="transmembrane region" description="Helical" evidence="13">
    <location>
        <begin position="644"/>
        <end position="665"/>
    </location>
</feature>
<evidence type="ECO:0000256" key="1">
    <source>
        <dbReference type="ARBA" id="ARBA00004477"/>
    </source>
</evidence>
<feature type="transmembrane region" description="Helical" evidence="13">
    <location>
        <begin position="618"/>
        <end position="638"/>
    </location>
</feature>
<feature type="transmembrane region" description="Helical" evidence="13">
    <location>
        <begin position="741"/>
        <end position="757"/>
    </location>
</feature>
<dbReference type="UniPathway" id="UPA00196"/>
<dbReference type="InterPro" id="IPR037671">
    <property type="entry name" value="PIGN_N"/>
</dbReference>
<evidence type="ECO:0000313" key="16">
    <source>
        <dbReference type="EMBL" id="RKP03451.1"/>
    </source>
</evidence>
<evidence type="ECO:0000256" key="12">
    <source>
        <dbReference type="ARBA" id="ARBA00024850"/>
    </source>
</evidence>
<feature type="transmembrane region" description="Helical" evidence="13">
    <location>
        <begin position="875"/>
        <end position="894"/>
    </location>
</feature>
<dbReference type="InterPro" id="IPR007070">
    <property type="entry name" value="GPI_EtnP_transferase_1"/>
</dbReference>
<feature type="transmembrane region" description="Helical" evidence="13">
    <location>
        <begin position="677"/>
        <end position="700"/>
    </location>
</feature>
<comment type="pathway">
    <text evidence="2 13">Glycolipid biosynthesis; glycosylphosphatidylinositol-anchor biosynthesis.</text>
</comment>
<dbReference type="AlphaFoldDB" id="A0A4P9XE84"/>
<feature type="transmembrane region" description="Helical" evidence="13">
    <location>
        <begin position="514"/>
        <end position="531"/>
    </location>
</feature>
<dbReference type="EMBL" id="ML009110">
    <property type="protein sequence ID" value="RKO98174.1"/>
    <property type="molecule type" value="Genomic_DNA"/>
</dbReference>
<comment type="subcellular location">
    <subcellularLocation>
        <location evidence="1 13">Endoplasmic reticulum membrane</location>
        <topology evidence="1 13">Multi-pass membrane protein</topology>
    </subcellularLocation>
</comment>
<comment type="function">
    <text evidence="12 13">Ethanolamine phosphate transferase involved in glycosylphosphatidylinositol-anchor biosynthesis. Transfers ethanolamine phosphate to the first alpha-1,4-linked mannose of the glycosylphosphatidylinositol precursor of GPI-anchor.</text>
</comment>
<feature type="transmembrane region" description="Helical" evidence="13">
    <location>
        <begin position="452"/>
        <end position="470"/>
    </location>
</feature>
<sequence length="950" mass="106087">MRRIAKLLLVGIVFHAVYIASIFDIYFRTPLVHGMDPVYPVDPAPAKRLVLLVADGLRADKLFEHGVARAPFLREKVEGGGTWGVSHTRVPTESRPGHVAIIAGFYEDVSAVTKGWKMNPVDFDSVFNRTHRTWSFGSPDILPMFAKGASDPHRVKTYMYGAEEEDFGTEASHLDTWVFDHVAQLFQNASTDAALDAELRHDHNVLFLHLLGLDTNGHGHRPMSPEYLANIGVVDRGIAQLVDTINAFYGDDRTAYVFTADHGMHDRGNHGDGDPQNTETPLITWGAGVARQPRAALDPLGRPTARGHEPQRTWDLGAWPRLDVHQADIAPLMAALIGTPIPVNSAGRLPVEYLDLAGKPAQQARLLFQNALQLTAQYRAKAKTKRHMWFFHPYPLDGAIARGLSTASALIERDPGASSRTSRQVMTDALEGMRYYQTYDWALLRGVVSAGYLGWIVYTLLFILEQFAGFDLLGRATNSDLQRQHQRRLRRIQWITGFLSVSAVVFLTQRRAVWLHYVYAAFPIYFWSHAFKKQHVLQDAVKHMHALSTAMQKRDTVPRPRALTGSIGQTMLVAFAYLVALELLVVSYFRRDVLFVCFAASTFIWHHRLPAGLPHRRTWLSLWAGLSLTTGLFTLLPVEKADDLWLVTLGGFAVIGTALYMMWWQPQQLGLPEDAPGFLYALVALNAITIALVNHTAAMLRAKQGLAYLNQYGAWLCLAAGLAAIIDDGRRRPTQHYRRRLLVLFLGFAPAFILLSLTYEVIFYWSFSSLLLVWVQLERLDAAAATGHLAGDTLDAIDLRIAAFFLFAVNMAFFGTGNVASLSSFSLSSVYRFTTVFDPFLMSVLLLYKILIPFFLLSAVLGVLSRSLRLPPFSLFLLVVGTTDVMTLNFFFLVRDDGSWLEIGTSISHFVIASAFIILQIILFSLSHVLVGRVLIPAPTSRASKWAKQT</sequence>
<feature type="transmembrane region" description="Helical" evidence="13">
    <location>
        <begin position="562"/>
        <end position="581"/>
    </location>
</feature>
<evidence type="ECO:0000256" key="2">
    <source>
        <dbReference type="ARBA" id="ARBA00004687"/>
    </source>
</evidence>
<evidence type="ECO:0000313" key="15">
    <source>
        <dbReference type="EMBL" id="RKO98174.1"/>
    </source>
</evidence>
<dbReference type="PANTHER" id="PTHR12250:SF0">
    <property type="entry name" value="GPI ETHANOLAMINE PHOSPHATE TRANSFERASE 1"/>
    <property type="match status" value="1"/>
</dbReference>
<feature type="transmembrane region" description="Helical" evidence="13">
    <location>
        <begin position="712"/>
        <end position="729"/>
    </location>
</feature>
<dbReference type="SUPFAM" id="SSF53649">
    <property type="entry name" value="Alkaline phosphatase-like"/>
    <property type="match status" value="1"/>
</dbReference>
<dbReference type="InterPro" id="IPR002591">
    <property type="entry name" value="Phosphodiest/P_Trfase"/>
</dbReference>
<evidence type="ECO:0000256" key="7">
    <source>
        <dbReference type="ARBA" id="ARBA00022692"/>
    </source>
</evidence>
<dbReference type="STRING" id="1555241.A0A4P9XE84"/>
<dbReference type="Pfam" id="PF04987">
    <property type="entry name" value="PigN"/>
    <property type="match status" value="1"/>
</dbReference>
<evidence type="ECO:0000313" key="18">
    <source>
        <dbReference type="Proteomes" id="UP000274922"/>
    </source>
</evidence>
<feature type="domain" description="GPI ethanolamine phosphate transferase 1 C-terminal" evidence="14">
    <location>
        <begin position="431"/>
        <end position="899"/>
    </location>
</feature>
<feature type="transmembrane region" description="Helical" evidence="13">
    <location>
        <begin position="801"/>
        <end position="820"/>
    </location>
</feature>
<dbReference type="Pfam" id="PF01663">
    <property type="entry name" value="Phosphodiest"/>
    <property type="match status" value="1"/>
</dbReference>
<reference evidence="15" key="3">
    <citation type="submission" date="2018-08" db="EMBL/GenBank/DDBJ databases">
        <title>Leveraging single-cell genomics to expand the Fungal Tree of Life.</title>
        <authorList>
            <consortium name="DOE Joint Genome Institute"/>
            <person name="Ahrendt S.R."/>
            <person name="Quandt C.A."/>
            <person name="Ciobanu D."/>
            <person name="Clum A."/>
            <person name="Salamov A."/>
            <person name="Andreopoulos B."/>
            <person name="Cheng J.-F."/>
            <person name="Woyke T."/>
            <person name="Pelin A."/>
            <person name="Henrissat B."/>
            <person name="Reynolds N."/>
            <person name="Benny G.L."/>
            <person name="Smith M.E."/>
            <person name="James T.Y."/>
            <person name="Grigoriev I.V."/>
        </authorList>
    </citation>
    <scope>NUCLEOTIDE SEQUENCE</scope>
    <source>
        <strain evidence="15">ATCC 52028</strain>
    </source>
</reference>
<feature type="transmembrane region" description="Helical" evidence="13">
    <location>
        <begin position="906"/>
        <end position="936"/>
    </location>
</feature>
<keyword evidence="5 13" id="KW-0337">GPI-anchor biosynthesis</keyword>
<dbReference type="PANTHER" id="PTHR12250">
    <property type="entry name" value="PHOSPHATIDYLINOSITOL GLYCAN, CLASS N"/>
    <property type="match status" value="1"/>
</dbReference>
<name>A0A4P9XE84_9FUNG</name>
<accession>A0A4P9XE84</accession>
<keyword evidence="6 13" id="KW-0808">Transferase</keyword>
<feature type="transmembrane region" description="Helical" evidence="13">
    <location>
        <begin position="587"/>
        <end position="606"/>
    </location>
</feature>
<reference evidence="16" key="2">
    <citation type="submission" date="2018-04" db="EMBL/GenBank/DDBJ databases">
        <title>Leveraging single-cell genomics to expand the Fungal Tree of Life.</title>
        <authorList>
            <consortium name="DOE Joint Genome Institute"/>
            <person name="Ahrendt S.R."/>
            <person name="Quandt C.A."/>
            <person name="Ciobanu D."/>
            <person name="Clum A."/>
            <person name="Salamov A."/>
            <person name="Andreopoulos B."/>
            <person name="Cheng J.-F."/>
            <person name="Woyke T."/>
            <person name="Pelin A."/>
            <person name="Henrissat B."/>
            <person name="Benny G.L."/>
            <person name="Smith M.E."/>
            <person name="James T.Y."/>
            <person name="Grigoriev I.V."/>
        </authorList>
    </citation>
    <scope>NUCLEOTIDE SEQUENCE</scope>
    <source>
        <strain evidence="16">ATCC 52028</strain>
    </source>
</reference>
<feature type="transmembrane region" description="Helical" evidence="13">
    <location>
        <begin position="7"/>
        <end position="27"/>
    </location>
</feature>
<dbReference type="Proteomes" id="UP000268535">
    <property type="component" value="Unassembled WGS sequence"/>
</dbReference>
<feature type="transmembrane region" description="Helical" evidence="13">
    <location>
        <begin position="840"/>
        <end position="863"/>
    </location>
</feature>
<evidence type="ECO:0000256" key="8">
    <source>
        <dbReference type="ARBA" id="ARBA00022824"/>
    </source>
</evidence>
<dbReference type="FunFam" id="3.40.720.10:FF:000015">
    <property type="entry name" value="GPI ethanolamine phosphate transferase 1"/>
    <property type="match status" value="1"/>
</dbReference>
<protein>
    <recommendedName>
        <fullName evidence="4 13">GPI ethanolamine phosphate transferase 1</fullName>
        <ecNumber evidence="13">2.-.-.-</ecNumber>
    </recommendedName>
</protein>
<evidence type="ECO:0000256" key="5">
    <source>
        <dbReference type="ARBA" id="ARBA00022502"/>
    </source>
</evidence>
<keyword evidence="18" id="KW-1185">Reference proteome</keyword>
<dbReference type="InterPro" id="IPR017850">
    <property type="entry name" value="Alkaline_phosphatase_core_sf"/>
</dbReference>
<keyword evidence="8 13" id="KW-0256">Endoplasmic reticulum</keyword>
<keyword evidence="11" id="KW-0325">Glycoprotein</keyword>
<evidence type="ECO:0000256" key="3">
    <source>
        <dbReference type="ARBA" id="ARBA00008400"/>
    </source>
</evidence>
<dbReference type="CDD" id="cd16020">
    <property type="entry name" value="GPI_EPT_1"/>
    <property type="match status" value="1"/>
</dbReference>
<dbReference type="GO" id="GO:0005789">
    <property type="term" value="C:endoplasmic reticulum membrane"/>
    <property type="evidence" value="ECO:0007669"/>
    <property type="project" value="UniProtKB-SubCell"/>
</dbReference>
<evidence type="ECO:0000256" key="13">
    <source>
        <dbReference type="RuleBase" id="RU367138"/>
    </source>
</evidence>
<keyword evidence="9 13" id="KW-1133">Transmembrane helix</keyword>
<dbReference type="GO" id="GO:0051377">
    <property type="term" value="F:mannose-ethanolamine phosphotransferase activity"/>
    <property type="evidence" value="ECO:0007669"/>
    <property type="project" value="UniProtKB-UniRule"/>
</dbReference>
<dbReference type="EMBL" id="ML014123">
    <property type="protein sequence ID" value="RKP03451.1"/>
    <property type="molecule type" value="Genomic_DNA"/>
</dbReference>
<evidence type="ECO:0000256" key="10">
    <source>
        <dbReference type="ARBA" id="ARBA00023136"/>
    </source>
</evidence>
<keyword evidence="10 13" id="KW-0472">Membrane</keyword>
<reference evidence="17 18" key="1">
    <citation type="journal article" date="2018" name="Nat. Microbiol.">
        <title>Leveraging single-cell genomics to expand the fungal tree of life.</title>
        <authorList>
            <person name="Ahrendt S.R."/>
            <person name="Quandt C.A."/>
            <person name="Ciobanu D."/>
            <person name="Clum A."/>
            <person name="Salamov A."/>
            <person name="Andreopoulos B."/>
            <person name="Cheng J.F."/>
            <person name="Woyke T."/>
            <person name="Pelin A."/>
            <person name="Henrissat B."/>
            <person name="Reynolds N.K."/>
            <person name="Benny G.L."/>
            <person name="Smith M.E."/>
            <person name="James T.Y."/>
            <person name="Grigoriev I.V."/>
        </authorList>
    </citation>
    <scope>NUCLEOTIDE SEQUENCE [LARGE SCALE GENOMIC DNA]</scope>
    <source>
        <strain evidence="17 18">ATCC 52028</strain>
    </source>
</reference>
<comment type="similarity">
    <text evidence="3 13">Belongs to the PIGG/PIGN/PIGO family. PIGN subfamily.</text>
</comment>
<dbReference type="GO" id="GO:0006506">
    <property type="term" value="P:GPI anchor biosynthetic process"/>
    <property type="evidence" value="ECO:0007669"/>
    <property type="project" value="UniProtKB-UniPathway"/>
</dbReference>
<keyword evidence="7 13" id="KW-0812">Transmembrane</keyword>
<evidence type="ECO:0000256" key="4">
    <source>
        <dbReference type="ARBA" id="ARBA00020831"/>
    </source>
</evidence>
<proteinExistence type="inferred from homology"/>
<evidence type="ECO:0000313" key="17">
    <source>
        <dbReference type="Proteomes" id="UP000268535"/>
    </source>
</evidence>
<evidence type="ECO:0000256" key="6">
    <source>
        <dbReference type="ARBA" id="ARBA00022679"/>
    </source>
</evidence>
<dbReference type="EC" id="2.-.-.-" evidence="13"/>
<evidence type="ECO:0000259" key="14">
    <source>
        <dbReference type="Pfam" id="PF04987"/>
    </source>
</evidence>
<evidence type="ECO:0000256" key="9">
    <source>
        <dbReference type="ARBA" id="ARBA00022989"/>
    </source>
</evidence>
<dbReference type="InterPro" id="IPR017852">
    <property type="entry name" value="GPI_EtnP_transferase_1_C"/>
</dbReference>
<dbReference type="OrthoDB" id="2748310at2759"/>
<organism evidence="16 18">
    <name type="scientific">Caulochytrium protostelioides</name>
    <dbReference type="NCBI Taxonomy" id="1555241"/>
    <lineage>
        <taxon>Eukaryota</taxon>
        <taxon>Fungi</taxon>
        <taxon>Fungi incertae sedis</taxon>
        <taxon>Chytridiomycota</taxon>
        <taxon>Chytridiomycota incertae sedis</taxon>
        <taxon>Chytridiomycetes</taxon>
        <taxon>Caulochytriales</taxon>
        <taxon>Caulochytriaceae</taxon>
        <taxon>Caulochytrium</taxon>
    </lineage>
</organism>
<dbReference type="Proteomes" id="UP000274922">
    <property type="component" value="Unassembled WGS sequence"/>
</dbReference>
<evidence type="ECO:0000256" key="11">
    <source>
        <dbReference type="ARBA" id="ARBA00023180"/>
    </source>
</evidence>
<dbReference type="Gene3D" id="3.40.720.10">
    <property type="entry name" value="Alkaline Phosphatase, subunit A"/>
    <property type="match status" value="1"/>
</dbReference>
<gene>
    <name evidence="15" type="ORF">CAUPRSCDRAFT_5347</name>
    <name evidence="16" type="ORF">CXG81DRAFT_9583</name>
</gene>